<accession>R9PBJ5</accession>
<protein>
    <submittedName>
        <fullName evidence="2">Uncharacterized protein</fullName>
    </submittedName>
</protein>
<evidence type="ECO:0000313" key="3">
    <source>
        <dbReference type="Proteomes" id="UP000014071"/>
    </source>
</evidence>
<evidence type="ECO:0000313" key="2">
    <source>
        <dbReference type="EMBL" id="GAC98612.1"/>
    </source>
</evidence>
<dbReference type="HOGENOM" id="CLU_1366781_0_0_1"/>
<reference evidence="3" key="1">
    <citation type="journal article" date="2013" name="Genome Announc.">
        <title>Draft genome sequence of the basidiomycetous yeast-like fungus Pseudozyma hubeiensis SY62, which produces an abundant amount of the biosurfactant mannosylerythritol lipids.</title>
        <authorList>
            <person name="Konishi M."/>
            <person name="Hatada Y."/>
            <person name="Horiuchi J."/>
        </authorList>
    </citation>
    <scope>NUCLEOTIDE SEQUENCE [LARGE SCALE GENOMIC DNA]</scope>
    <source>
        <strain evidence="3">SY62</strain>
    </source>
</reference>
<dbReference type="RefSeq" id="XP_012192199.1">
    <property type="nucleotide sequence ID" value="XM_012336809.1"/>
</dbReference>
<dbReference type="EMBL" id="DF238821">
    <property type="protein sequence ID" value="GAC98612.1"/>
    <property type="molecule type" value="Genomic_DNA"/>
</dbReference>
<dbReference type="Proteomes" id="UP000014071">
    <property type="component" value="Unassembled WGS sequence"/>
</dbReference>
<sequence>MVPFLLHGHRRRATDVVSLFSFDHQSSSVNFEEGLASATSIWFGRQRRGQRRIRSVGRDAESQEPCRAQAAEPEVKNEFTTRMQSAVRTEQAAPFSSPVDRFNQTGAECPQASNSLMRPRRLCSYWPVVAVTGQLQILDSYLRLVSFASRRGRYLSSPDSEVASCQGPDTAFHLHRSKQMRKTNTNSIRRFLADLFVAVD</sequence>
<proteinExistence type="predicted"/>
<evidence type="ECO:0000256" key="1">
    <source>
        <dbReference type="SAM" id="MobiDB-lite"/>
    </source>
</evidence>
<organism evidence="2 3">
    <name type="scientific">Pseudozyma hubeiensis (strain SY62)</name>
    <name type="common">Yeast</name>
    <dbReference type="NCBI Taxonomy" id="1305764"/>
    <lineage>
        <taxon>Eukaryota</taxon>
        <taxon>Fungi</taxon>
        <taxon>Dikarya</taxon>
        <taxon>Basidiomycota</taxon>
        <taxon>Ustilaginomycotina</taxon>
        <taxon>Ustilaginomycetes</taxon>
        <taxon>Ustilaginales</taxon>
        <taxon>Ustilaginaceae</taxon>
        <taxon>Pseudozyma</taxon>
    </lineage>
</organism>
<feature type="region of interest" description="Disordered" evidence="1">
    <location>
        <begin position="54"/>
        <end position="75"/>
    </location>
</feature>
<gene>
    <name evidence="2" type="ORF">PHSY_006206</name>
</gene>
<name>R9PBJ5_PSEHS</name>
<dbReference type="GeneID" id="24111478"/>
<dbReference type="AlphaFoldDB" id="R9PBJ5"/>
<keyword evidence="3" id="KW-1185">Reference proteome</keyword>